<dbReference type="Pfam" id="PF08284">
    <property type="entry name" value="RVP_2"/>
    <property type="match status" value="1"/>
</dbReference>
<evidence type="ECO:0000256" key="3">
    <source>
        <dbReference type="ARBA" id="ARBA00022695"/>
    </source>
</evidence>
<keyword evidence="8" id="KW-0378">Hydrolase</keyword>
<evidence type="ECO:0000256" key="13">
    <source>
        <dbReference type="ARBA" id="ARBA00023125"/>
    </source>
</evidence>
<keyword evidence="11" id="KW-0695">RNA-directed DNA polymerase</keyword>
<evidence type="ECO:0000256" key="4">
    <source>
        <dbReference type="ARBA" id="ARBA00022722"/>
    </source>
</evidence>
<dbReference type="SUPFAM" id="SSF53098">
    <property type="entry name" value="Ribonuclease H-like"/>
    <property type="match status" value="1"/>
</dbReference>
<dbReference type="PANTHER" id="PTHR37984:SF5">
    <property type="entry name" value="PROTEIN NYNRIN-LIKE"/>
    <property type="match status" value="1"/>
</dbReference>
<evidence type="ECO:0000256" key="14">
    <source>
        <dbReference type="ARBA" id="ARBA00023172"/>
    </source>
</evidence>
<reference evidence="17" key="1">
    <citation type="journal article" date="2013" name="Genome Biol.">
        <title>Reference genomes and transcriptomes of Nicotiana sylvestris and Nicotiana tomentosiformis.</title>
        <authorList>
            <person name="Sierro N."/>
            <person name="Battey J.N."/>
            <person name="Ouadi S."/>
            <person name="Bovet L."/>
            <person name="Goepfert S."/>
            <person name="Bakaher N."/>
            <person name="Peitsch M.C."/>
            <person name="Ivanov N.V."/>
        </authorList>
    </citation>
    <scope>NUCLEOTIDE SEQUENCE [LARGE SCALE GENOMIC DNA]</scope>
</reference>
<keyword evidence="3" id="KW-0548">Nucleotidyltransferase</keyword>
<dbReference type="InterPro" id="IPR021109">
    <property type="entry name" value="Peptidase_aspartic_dom_sf"/>
</dbReference>
<accession>A0A1U7YRA6</accession>
<evidence type="ECO:0000313" key="18">
    <source>
        <dbReference type="RefSeq" id="XP_009801365.1"/>
    </source>
</evidence>
<evidence type="ECO:0000313" key="17">
    <source>
        <dbReference type="Proteomes" id="UP000189701"/>
    </source>
</evidence>
<keyword evidence="10" id="KW-0229">DNA integration</keyword>
<feature type="domain" description="Integrase catalytic" evidence="16">
    <location>
        <begin position="573"/>
        <end position="736"/>
    </location>
</feature>
<evidence type="ECO:0000256" key="10">
    <source>
        <dbReference type="ARBA" id="ARBA00022908"/>
    </source>
</evidence>
<dbReference type="FunFam" id="3.30.70.270:FF:000020">
    <property type="entry name" value="Transposon Tf2-6 polyprotein-like Protein"/>
    <property type="match status" value="1"/>
</dbReference>
<keyword evidence="13" id="KW-0238">DNA-binding</keyword>
<dbReference type="InterPro" id="IPR012337">
    <property type="entry name" value="RNaseH-like_sf"/>
</dbReference>
<dbReference type="Gene3D" id="1.10.340.70">
    <property type="match status" value="1"/>
</dbReference>
<dbReference type="SUPFAM" id="SSF56672">
    <property type="entry name" value="DNA/RNA polymerases"/>
    <property type="match status" value="1"/>
</dbReference>
<dbReference type="InterPro" id="IPR000477">
    <property type="entry name" value="RT_dom"/>
</dbReference>
<dbReference type="FunFam" id="3.10.10.10:FF:000007">
    <property type="entry name" value="Retrovirus-related Pol polyprotein from transposon 17.6-like Protein"/>
    <property type="match status" value="1"/>
</dbReference>
<evidence type="ECO:0000256" key="6">
    <source>
        <dbReference type="ARBA" id="ARBA00022750"/>
    </source>
</evidence>
<dbReference type="Pfam" id="PF00078">
    <property type="entry name" value="RVT_1"/>
    <property type="match status" value="1"/>
</dbReference>
<dbReference type="CDD" id="cd00303">
    <property type="entry name" value="retropepsin_like"/>
    <property type="match status" value="1"/>
</dbReference>
<dbReference type="GO" id="GO:0004190">
    <property type="term" value="F:aspartic-type endopeptidase activity"/>
    <property type="evidence" value="ECO:0007669"/>
    <property type="project" value="UniProtKB-KW"/>
</dbReference>
<evidence type="ECO:0000256" key="9">
    <source>
        <dbReference type="ARBA" id="ARBA00022842"/>
    </source>
</evidence>
<keyword evidence="12" id="KW-0239">DNA-directed DNA polymerase</keyword>
<dbReference type="InterPro" id="IPR050951">
    <property type="entry name" value="Retrovirus_Pol_polyprotein"/>
</dbReference>
<dbReference type="Gene3D" id="2.40.70.10">
    <property type="entry name" value="Acid Proteases"/>
    <property type="match status" value="1"/>
</dbReference>
<dbReference type="eggNOG" id="KOG0017">
    <property type="taxonomic scope" value="Eukaryota"/>
</dbReference>
<evidence type="ECO:0000256" key="2">
    <source>
        <dbReference type="ARBA" id="ARBA00022679"/>
    </source>
</evidence>
<dbReference type="GO" id="GO:0046872">
    <property type="term" value="F:metal ion binding"/>
    <property type="evidence" value="ECO:0007669"/>
    <property type="project" value="UniProtKB-KW"/>
</dbReference>
<keyword evidence="4" id="KW-0540">Nuclease</keyword>
<evidence type="ECO:0000256" key="15">
    <source>
        <dbReference type="ARBA" id="ARBA00023268"/>
    </source>
</evidence>
<dbReference type="GO" id="GO:0004519">
    <property type="term" value="F:endonuclease activity"/>
    <property type="evidence" value="ECO:0007669"/>
    <property type="project" value="UniProtKB-KW"/>
</dbReference>
<keyword evidence="14" id="KW-0233">DNA recombination</keyword>
<dbReference type="GO" id="GO:0015074">
    <property type="term" value="P:DNA integration"/>
    <property type="evidence" value="ECO:0007669"/>
    <property type="project" value="UniProtKB-KW"/>
</dbReference>
<keyword evidence="5" id="KW-0479">Metal-binding</keyword>
<keyword evidence="17" id="KW-1185">Reference proteome</keyword>
<reference evidence="18" key="2">
    <citation type="submission" date="2025-08" db="UniProtKB">
        <authorList>
            <consortium name="RefSeq"/>
        </authorList>
    </citation>
    <scope>IDENTIFICATION</scope>
    <source>
        <tissue evidence="18">Leaf</tissue>
    </source>
</reference>
<name>A0A1U7YRA6_NICSY</name>
<evidence type="ECO:0000256" key="11">
    <source>
        <dbReference type="ARBA" id="ARBA00022918"/>
    </source>
</evidence>
<protein>
    <submittedName>
        <fullName evidence="18">Uncharacterized protein LOC104247112</fullName>
    </submittedName>
</protein>
<dbReference type="STRING" id="4096.A0A1U7YRA6"/>
<sequence>DVVTGIISVFSYDVYALIDPGSTLSYVTPFVANKFGIEPELISKPLAVSTPIGDSVIARRVYRGCTVMICSRQTSANLFELEMVDFDVIMGMDWLASCYANVDCRTKMVRFQFPGEPVIEWKGNIATPKGRFISYLKARKMISKGYIYHLVRVRDAEAKPPTLQSIPVVNEFPDVFPDELPGLPPEREIEFSIDVLPDTQPISIPPYRMAPAELRELKVQLKDLLDKDYRQLNKSTIKNKYPLPRIDDLFDQLQGAKYFSKIDLRSGYHQVRVREKDIPKTAFRTRYGHFEFLVMSFGLTNAPAAFMDLMNTIFRPYLDVFVIVFIDDILVYSRSEAEHAGHLRIVLQTLQDRKLYAKLSKCEFWLNSVAFLGHVISDEGISVDTQKIDAVKNWPRPTTPSEVRSFLGLAGYYRRFVEGFSSISSPLTKLTQKATKFQWSDTCERSFQELKNRLTSAPVLTLPEGTEGYVVYCDASGIQQCKSMAFGIGKDGALRYQSRLCVPNVAGLREKIMNEIHQSRYSIHPGSTKMYHDVKEQYWWDNMKKSIAEFVAQCPNCQQVKIEHQKPGGLLQNIEIPTWKWEVINMDFIIGLPRSYHKFDSIWVIIDRLTKCAHFLPVKTTYTAEDYAKLYIKEIVRLHGVPISIISDRGAQFTANFWRSFQKGLGTQVNLSTAFHPQTDGQAERTIQTLEDMLRACVLDFKGNWDDHLPLIEFAYNNSYHSSIKMAPYEALYGRRCRSPVGWFEVGETELYGPDLIHQAIEKVKVIQERLRTAQSRQKSYSDVRRRDLEFEVGDWVFLRISPMKGIMRFGKKGKLSPRYIGPYKILRRIGQVAYELELPSELEFVHPILDRQVRKLRTKDVASVKVLWRNKNMEEMTWEAEEEMKSKYPYLF</sequence>
<dbReference type="PROSITE" id="PS50994">
    <property type="entry name" value="INTEGRASE"/>
    <property type="match status" value="1"/>
</dbReference>
<evidence type="ECO:0000256" key="8">
    <source>
        <dbReference type="ARBA" id="ARBA00022801"/>
    </source>
</evidence>
<dbReference type="GO" id="GO:0003677">
    <property type="term" value="F:DNA binding"/>
    <property type="evidence" value="ECO:0007669"/>
    <property type="project" value="UniProtKB-KW"/>
</dbReference>
<dbReference type="GO" id="GO:0003964">
    <property type="term" value="F:RNA-directed DNA polymerase activity"/>
    <property type="evidence" value="ECO:0007669"/>
    <property type="project" value="UniProtKB-KW"/>
</dbReference>
<proteinExistence type="predicted"/>
<keyword evidence="7" id="KW-0255">Endonuclease</keyword>
<dbReference type="SUPFAM" id="SSF50630">
    <property type="entry name" value="Acid proteases"/>
    <property type="match status" value="1"/>
</dbReference>
<dbReference type="InterPro" id="IPR041588">
    <property type="entry name" value="Integrase_H2C2"/>
</dbReference>
<dbReference type="InterPro" id="IPR056924">
    <property type="entry name" value="SH3_Tf2-1"/>
</dbReference>
<keyword evidence="6" id="KW-0064">Aspartyl protease</keyword>
<dbReference type="InterPro" id="IPR041577">
    <property type="entry name" value="RT_RNaseH_2"/>
</dbReference>
<dbReference type="Gene3D" id="3.30.420.10">
    <property type="entry name" value="Ribonuclease H-like superfamily/Ribonuclease H"/>
    <property type="match status" value="1"/>
</dbReference>
<dbReference type="InterPro" id="IPR036397">
    <property type="entry name" value="RNaseH_sf"/>
</dbReference>
<gene>
    <name evidence="18" type="primary">LOC104247112</name>
</gene>
<dbReference type="PANTHER" id="PTHR37984">
    <property type="entry name" value="PROTEIN CBG26694"/>
    <property type="match status" value="1"/>
</dbReference>
<dbReference type="GO" id="GO:0006310">
    <property type="term" value="P:DNA recombination"/>
    <property type="evidence" value="ECO:0007669"/>
    <property type="project" value="UniProtKB-KW"/>
</dbReference>
<keyword evidence="1" id="KW-0645">Protease</keyword>
<dbReference type="InterPro" id="IPR001584">
    <property type="entry name" value="Integrase_cat-core"/>
</dbReference>
<dbReference type="InterPro" id="IPR043502">
    <property type="entry name" value="DNA/RNA_pol_sf"/>
</dbReference>
<dbReference type="GO" id="GO:0003887">
    <property type="term" value="F:DNA-directed DNA polymerase activity"/>
    <property type="evidence" value="ECO:0007669"/>
    <property type="project" value="UniProtKB-KW"/>
</dbReference>
<dbReference type="GO" id="GO:0006508">
    <property type="term" value="P:proteolysis"/>
    <property type="evidence" value="ECO:0007669"/>
    <property type="project" value="UniProtKB-KW"/>
</dbReference>
<keyword evidence="15" id="KW-0511">Multifunctional enzyme</keyword>
<evidence type="ECO:0000256" key="7">
    <source>
        <dbReference type="ARBA" id="ARBA00022759"/>
    </source>
</evidence>
<dbReference type="AlphaFoldDB" id="A0A1U7YRA6"/>
<dbReference type="RefSeq" id="XP_009801365.1">
    <property type="nucleotide sequence ID" value="XM_009803063.1"/>
</dbReference>
<organism evidence="17 18">
    <name type="scientific">Nicotiana sylvestris</name>
    <name type="common">Wood tobacco</name>
    <name type="synonym">South American tobacco</name>
    <dbReference type="NCBI Taxonomy" id="4096"/>
    <lineage>
        <taxon>Eukaryota</taxon>
        <taxon>Viridiplantae</taxon>
        <taxon>Streptophyta</taxon>
        <taxon>Embryophyta</taxon>
        <taxon>Tracheophyta</taxon>
        <taxon>Spermatophyta</taxon>
        <taxon>Magnoliopsida</taxon>
        <taxon>eudicotyledons</taxon>
        <taxon>Gunneridae</taxon>
        <taxon>Pentapetalae</taxon>
        <taxon>asterids</taxon>
        <taxon>lamiids</taxon>
        <taxon>Solanales</taxon>
        <taxon>Solanaceae</taxon>
        <taxon>Nicotianoideae</taxon>
        <taxon>Nicotianeae</taxon>
        <taxon>Nicotiana</taxon>
    </lineage>
</organism>
<keyword evidence="2" id="KW-0808">Transferase</keyword>
<evidence type="ECO:0000259" key="16">
    <source>
        <dbReference type="PROSITE" id="PS50994"/>
    </source>
</evidence>
<dbReference type="Proteomes" id="UP000189701">
    <property type="component" value="Unplaced"/>
</dbReference>
<dbReference type="CDD" id="cd01647">
    <property type="entry name" value="RT_LTR"/>
    <property type="match status" value="1"/>
</dbReference>
<feature type="non-terminal residue" evidence="18">
    <location>
        <position position="893"/>
    </location>
</feature>
<dbReference type="Pfam" id="PF17921">
    <property type="entry name" value="Integrase_H2C2"/>
    <property type="match status" value="1"/>
</dbReference>
<dbReference type="Pfam" id="PF17919">
    <property type="entry name" value="RT_RNaseH_2"/>
    <property type="match status" value="1"/>
</dbReference>
<dbReference type="FunFam" id="3.30.420.10:FF:000032">
    <property type="entry name" value="Retrovirus-related Pol polyprotein from transposon 297-like Protein"/>
    <property type="match status" value="1"/>
</dbReference>
<evidence type="ECO:0000256" key="5">
    <source>
        <dbReference type="ARBA" id="ARBA00022723"/>
    </source>
</evidence>
<dbReference type="Pfam" id="PF24626">
    <property type="entry name" value="SH3_Tf2-1"/>
    <property type="match status" value="1"/>
</dbReference>
<dbReference type="OrthoDB" id="1304875at2759"/>
<evidence type="ECO:0000256" key="1">
    <source>
        <dbReference type="ARBA" id="ARBA00022670"/>
    </source>
</evidence>
<evidence type="ECO:0000256" key="12">
    <source>
        <dbReference type="ARBA" id="ARBA00022932"/>
    </source>
</evidence>
<dbReference type="InterPro" id="IPR043128">
    <property type="entry name" value="Rev_trsase/Diguanyl_cyclase"/>
</dbReference>
<keyword evidence="9" id="KW-0460">Magnesium</keyword>
<feature type="non-terminal residue" evidence="18">
    <location>
        <position position="1"/>
    </location>
</feature>
<dbReference type="Gene3D" id="3.30.70.270">
    <property type="match status" value="3"/>
</dbReference>